<dbReference type="RefSeq" id="XP_030630858.1">
    <property type="nucleotide sequence ID" value="XM_030774998.1"/>
</dbReference>
<dbReference type="InterPro" id="IPR016965">
    <property type="entry name" value="Pase_PHOSPHO-typ"/>
</dbReference>
<dbReference type="NCBIfam" id="TIGR01488">
    <property type="entry name" value="HAD-SF-IB"/>
    <property type="match status" value="1"/>
</dbReference>
<dbReference type="OrthoDB" id="10267182at2759"/>
<keyword evidence="4" id="KW-0378">Hydrolase</keyword>
<dbReference type="AlphaFoldDB" id="A0A6J2VG93"/>
<organism evidence="6 7">
    <name type="scientific">Chanos chanos</name>
    <name type="common">Milkfish</name>
    <name type="synonym">Mugil chanos</name>
    <dbReference type="NCBI Taxonomy" id="29144"/>
    <lineage>
        <taxon>Eukaryota</taxon>
        <taxon>Metazoa</taxon>
        <taxon>Chordata</taxon>
        <taxon>Craniata</taxon>
        <taxon>Vertebrata</taxon>
        <taxon>Euteleostomi</taxon>
        <taxon>Actinopterygii</taxon>
        <taxon>Neopterygii</taxon>
        <taxon>Teleostei</taxon>
        <taxon>Ostariophysi</taxon>
        <taxon>Gonorynchiformes</taxon>
        <taxon>Chanidae</taxon>
        <taxon>Chanos</taxon>
    </lineage>
</organism>
<dbReference type="InParanoid" id="A0A6J2VG93"/>
<proteinExistence type="inferred from homology"/>
<dbReference type="Proteomes" id="UP000504632">
    <property type="component" value="Chromosome 5"/>
</dbReference>
<keyword evidence="5" id="KW-0460">Magnesium</keyword>
<dbReference type="PANTHER" id="PTHR20889:SF2">
    <property type="entry name" value="PHOSPHOETHANOLAMINE_PHOSPHOCHOLINE PHOSPHATASE"/>
    <property type="match status" value="1"/>
</dbReference>
<dbReference type="GeneID" id="115812521"/>
<dbReference type="SUPFAM" id="SSF56784">
    <property type="entry name" value="HAD-like"/>
    <property type="match status" value="1"/>
</dbReference>
<evidence type="ECO:0000256" key="4">
    <source>
        <dbReference type="ARBA" id="ARBA00022801"/>
    </source>
</evidence>
<dbReference type="NCBIfam" id="TIGR01489">
    <property type="entry name" value="DKMTPPase-SF"/>
    <property type="match status" value="1"/>
</dbReference>
<gene>
    <name evidence="7" type="primary">LOC115812521</name>
</gene>
<evidence type="ECO:0000256" key="3">
    <source>
        <dbReference type="ARBA" id="ARBA00022723"/>
    </source>
</evidence>
<comment type="cofactor">
    <cofactor evidence="1">
        <name>Mg(2+)</name>
        <dbReference type="ChEBI" id="CHEBI:18420"/>
    </cofactor>
</comment>
<dbReference type="InterPro" id="IPR023214">
    <property type="entry name" value="HAD_sf"/>
</dbReference>
<dbReference type="GO" id="GO:0046872">
    <property type="term" value="F:metal ion binding"/>
    <property type="evidence" value="ECO:0007669"/>
    <property type="project" value="UniProtKB-KW"/>
</dbReference>
<protein>
    <submittedName>
        <fullName evidence="7">Probable phosphatase phospho1</fullName>
    </submittedName>
</protein>
<keyword evidence="3" id="KW-0479">Metal-binding</keyword>
<evidence type="ECO:0000313" key="6">
    <source>
        <dbReference type="Proteomes" id="UP000504632"/>
    </source>
</evidence>
<evidence type="ECO:0000256" key="2">
    <source>
        <dbReference type="ARBA" id="ARBA00008541"/>
    </source>
</evidence>
<accession>A0A6J2VG93</accession>
<name>A0A6J2VG93_CHACN</name>
<evidence type="ECO:0000313" key="7">
    <source>
        <dbReference type="RefSeq" id="XP_030630858.1"/>
    </source>
</evidence>
<sequence>MRVAFKDHDQFCRVIGPQPRTSSRLILTAQKQPGLSDVFRLPLPSGAKAKRIYSCCLSVKSEIMAAPDTHAPPPRNGRFLMVFDFDETIINENSDDAVVRAAPGQTLPNWLLECYRPGHYNEHMQRILAYMAQQGVQEDAIRTEIECIPASPGLPALLTFLRSRPQDFECVVLSDANMYFIETWLNKAGTRQLFSEVFTNPASFDGDGRLVLLPFHAHGCPRCPDNMCKQVILQDYLARRARERGSPFQRVFYIGDGANDICPTLALGEKDTVFPRRDFPMYRIIQDMQKGQPGTFKASVVPWANGEDVMDCLKRAIEER</sequence>
<dbReference type="Pfam" id="PF06888">
    <property type="entry name" value="Put_Phosphatase"/>
    <property type="match status" value="1"/>
</dbReference>
<comment type="similarity">
    <text evidence="2">Belongs to the HAD-like hydrolase superfamily. PHOSPHO family.</text>
</comment>
<dbReference type="PANTHER" id="PTHR20889">
    <property type="entry name" value="PHOSPHATASE, ORPHAN 1, 2"/>
    <property type="match status" value="1"/>
</dbReference>
<dbReference type="Gene3D" id="3.40.50.1000">
    <property type="entry name" value="HAD superfamily/HAD-like"/>
    <property type="match status" value="1"/>
</dbReference>
<dbReference type="InterPro" id="IPR006384">
    <property type="entry name" value="HAD_hydro_PyrdxlP_Pase-like"/>
</dbReference>
<dbReference type="GO" id="GO:0016791">
    <property type="term" value="F:phosphatase activity"/>
    <property type="evidence" value="ECO:0007669"/>
    <property type="project" value="InterPro"/>
</dbReference>
<reference evidence="7" key="1">
    <citation type="submission" date="2025-08" db="UniProtKB">
        <authorList>
            <consortium name="RefSeq"/>
        </authorList>
    </citation>
    <scope>IDENTIFICATION</scope>
</reference>
<keyword evidence="6" id="KW-1185">Reference proteome</keyword>
<evidence type="ECO:0000256" key="5">
    <source>
        <dbReference type="ARBA" id="ARBA00022842"/>
    </source>
</evidence>
<dbReference type="InterPro" id="IPR036412">
    <property type="entry name" value="HAD-like_sf"/>
</dbReference>
<evidence type="ECO:0000256" key="1">
    <source>
        <dbReference type="ARBA" id="ARBA00001946"/>
    </source>
</evidence>